<dbReference type="Pfam" id="PF01990">
    <property type="entry name" value="ATP-synt_F"/>
    <property type="match status" value="1"/>
</dbReference>
<dbReference type="InterPro" id="IPR008218">
    <property type="entry name" value="ATPase_V1-cplx_f_g_su"/>
</dbReference>
<keyword evidence="5" id="KW-1185">Reference proteome</keyword>
<dbReference type="OrthoDB" id="46791at2"/>
<gene>
    <name evidence="4" type="ORF">EDD71_1232</name>
</gene>
<dbReference type="Gene3D" id="3.40.50.10580">
    <property type="entry name" value="ATPase, V1 complex, subunit F"/>
    <property type="match status" value="1"/>
</dbReference>
<dbReference type="InterPro" id="IPR036906">
    <property type="entry name" value="ATPase_V1_fsu_sf"/>
</dbReference>
<evidence type="ECO:0000256" key="3">
    <source>
        <dbReference type="ARBA" id="ARBA00023065"/>
    </source>
</evidence>
<keyword evidence="2" id="KW-0813">Transport</keyword>
<evidence type="ECO:0000256" key="1">
    <source>
        <dbReference type="ARBA" id="ARBA00010148"/>
    </source>
</evidence>
<keyword evidence="3" id="KW-0406">Ion transport</keyword>
<accession>A0A4V3ES94</accession>
<dbReference type="AlphaFoldDB" id="A0A4V3ES94"/>
<dbReference type="RefSeq" id="WP_133628900.1">
    <property type="nucleotide sequence ID" value="NZ_SOAZ01000023.1"/>
</dbReference>
<comment type="similarity">
    <text evidence="1">Belongs to the V-ATPase F subunit family.</text>
</comment>
<evidence type="ECO:0000256" key="2">
    <source>
        <dbReference type="ARBA" id="ARBA00022448"/>
    </source>
</evidence>
<evidence type="ECO:0000313" key="5">
    <source>
        <dbReference type="Proteomes" id="UP000295325"/>
    </source>
</evidence>
<dbReference type="GO" id="GO:0046961">
    <property type="term" value="F:proton-transporting ATPase activity, rotational mechanism"/>
    <property type="evidence" value="ECO:0007669"/>
    <property type="project" value="InterPro"/>
</dbReference>
<evidence type="ECO:0000313" key="4">
    <source>
        <dbReference type="EMBL" id="TDT50908.1"/>
    </source>
</evidence>
<reference evidence="4 5" key="1">
    <citation type="submission" date="2019-03" db="EMBL/GenBank/DDBJ databases">
        <title>Genomic Encyclopedia of Type Strains, Phase IV (KMG-IV): sequencing the most valuable type-strain genomes for metagenomic binning, comparative biology and taxonomic classification.</title>
        <authorList>
            <person name="Goeker M."/>
        </authorList>
    </citation>
    <scope>NUCLEOTIDE SEQUENCE [LARGE SCALE GENOMIC DNA]</scope>
    <source>
        <strain evidence="4 5">DSM 24455</strain>
    </source>
</reference>
<organism evidence="4 5">
    <name type="scientific">Fonticella tunisiensis</name>
    <dbReference type="NCBI Taxonomy" id="1096341"/>
    <lineage>
        <taxon>Bacteria</taxon>
        <taxon>Bacillati</taxon>
        <taxon>Bacillota</taxon>
        <taxon>Clostridia</taxon>
        <taxon>Eubacteriales</taxon>
        <taxon>Clostridiaceae</taxon>
        <taxon>Fonticella</taxon>
    </lineage>
</organism>
<proteinExistence type="inferred from homology"/>
<name>A0A4V3ES94_9CLOT</name>
<protein>
    <submittedName>
        <fullName evidence="4">V/A-type H+-transporting ATPase subunit F</fullName>
    </submittedName>
</protein>
<sequence>MRMYLLSDNRDTLTGLRLAGIKGILVSSIDDARERLEELLNSPDVGIILITEKLGVSMRDRISFIKQKLPMPLIVEIPDRHGSIKDSEYIMNYVRDSIGIKV</sequence>
<comment type="caution">
    <text evidence="4">The sequence shown here is derived from an EMBL/GenBank/DDBJ whole genome shotgun (WGS) entry which is preliminary data.</text>
</comment>
<dbReference type="SUPFAM" id="SSF159468">
    <property type="entry name" value="AtpF-like"/>
    <property type="match status" value="1"/>
</dbReference>
<dbReference type="Proteomes" id="UP000295325">
    <property type="component" value="Unassembled WGS sequence"/>
</dbReference>
<dbReference type="EMBL" id="SOAZ01000023">
    <property type="protein sequence ID" value="TDT50908.1"/>
    <property type="molecule type" value="Genomic_DNA"/>
</dbReference>